<dbReference type="AlphaFoldDB" id="A0A8J6CQL1"/>
<name>A0A8J6CQL1_9ROSI</name>
<gene>
    <name evidence="14" type="ORF">CXB51_028751</name>
</gene>
<comment type="pathway">
    <text evidence="3">Protein modification; protein glycosylation.</text>
</comment>
<evidence type="ECO:0000256" key="7">
    <source>
        <dbReference type="ARBA" id="ARBA00022692"/>
    </source>
</evidence>
<keyword evidence="15" id="KW-1185">Reference proteome</keyword>
<keyword evidence="6" id="KW-0808">Transferase</keyword>
<keyword evidence="5" id="KW-0328">Glycosyltransferase</keyword>
<dbReference type="InterPro" id="IPR002659">
    <property type="entry name" value="Glyco_trans_31"/>
</dbReference>
<evidence type="ECO:0008006" key="16">
    <source>
        <dbReference type="Google" id="ProtNLM"/>
    </source>
</evidence>
<evidence type="ECO:0000313" key="14">
    <source>
        <dbReference type="EMBL" id="KAG8478895.1"/>
    </source>
</evidence>
<evidence type="ECO:0000256" key="10">
    <source>
        <dbReference type="ARBA" id="ARBA00023034"/>
    </source>
</evidence>
<evidence type="ECO:0000256" key="12">
    <source>
        <dbReference type="ARBA" id="ARBA00023211"/>
    </source>
</evidence>
<sequence>MGTVLEPKGIKRTNAVEAKKLKLISEGCNPKAVSTLIASYLKPFCRTPKVLRFLSLLASFIWLLNFDMYFSLNALNLYARLISLPQDVLMDSFINIKFYLFLYMSHDSDNARAQMDNNNSPNSQFKNLMYAFFFLFPSATMDHVEGYIELSAKPKIYFATALALWDADFYVKVEDDVHVNIVIISNCCSDILRNSIFLTVMLWNRGVRCNEPEYWQFGQLNGNNIPFKGFLCLVS</sequence>
<comment type="cofactor">
    <cofactor evidence="1">
        <name>Mn(2+)</name>
        <dbReference type="ChEBI" id="CHEBI:29035"/>
    </cofactor>
</comment>
<keyword evidence="7 13" id="KW-0812">Transmembrane</keyword>
<evidence type="ECO:0000256" key="4">
    <source>
        <dbReference type="ARBA" id="ARBA00008661"/>
    </source>
</evidence>
<keyword evidence="11 13" id="KW-0472">Membrane</keyword>
<dbReference type="UniPathway" id="UPA00378"/>
<dbReference type="Pfam" id="PF01762">
    <property type="entry name" value="Galactosyl_T"/>
    <property type="match status" value="1"/>
</dbReference>
<comment type="caution">
    <text evidence="14">The sequence shown here is derived from an EMBL/GenBank/DDBJ whole genome shotgun (WGS) entry which is preliminary data.</text>
</comment>
<evidence type="ECO:0000256" key="2">
    <source>
        <dbReference type="ARBA" id="ARBA00004323"/>
    </source>
</evidence>
<evidence type="ECO:0000256" key="11">
    <source>
        <dbReference type="ARBA" id="ARBA00023136"/>
    </source>
</evidence>
<evidence type="ECO:0000256" key="1">
    <source>
        <dbReference type="ARBA" id="ARBA00001936"/>
    </source>
</evidence>
<proteinExistence type="inferred from homology"/>
<reference evidence="14 15" key="1">
    <citation type="journal article" date="2021" name="bioRxiv">
        <title>The Gossypium anomalum genome as a resource for cotton improvement and evolutionary analysis of hybrid incompatibility.</title>
        <authorList>
            <person name="Grover C.E."/>
            <person name="Yuan D."/>
            <person name="Arick M.A."/>
            <person name="Miller E.R."/>
            <person name="Hu G."/>
            <person name="Peterson D.G."/>
            <person name="Wendel J.F."/>
            <person name="Udall J.A."/>
        </authorList>
    </citation>
    <scope>NUCLEOTIDE SEQUENCE [LARGE SCALE GENOMIC DNA]</scope>
    <source>
        <strain evidence="14">JFW-Udall</strain>
        <tissue evidence="14">Leaf</tissue>
    </source>
</reference>
<keyword evidence="9 13" id="KW-1133">Transmembrane helix</keyword>
<evidence type="ECO:0000256" key="3">
    <source>
        <dbReference type="ARBA" id="ARBA00004922"/>
    </source>
</evidence>
<dbReference type="EMBL" id="JAHUZN010000011">
    <property type="protein sequence ID" value="KAG8478895.1"/>
    <property type="molecule type" value="Genomic_DNA"/>
</dbReference>
<dbReference type="OrthoDB" id="1696206at2759"/>
<comment type="similarity">
    <text evidence="4">Belongs to the glycosyltransferase 31 family.</text>
</comment>
<accession>A0A8J6CQL1</accession>
<evidence type="ECO:0000256" key="13">
    <source>
        <dbReference type="SAM" id="Phobius"/>
    </source>
</evidence>
<feature type="transmembrane region" description="Helical" evidence="13">
    <location>
        <begin position="50"/>
        <end position="68"/>
    </location>
</feature>
<evidence type="ECO:0000313" key="15">
    <source>
        <dbReference type="Proteomes" id="UP000701853"/>
    </source>
</evidence>
<keyword evidence="8" id="KW-0735">Signal-anchor</keyword>
<evidence type="ECO:0000256" key="9">
    <source>
        <dbReference type="ARBA" id="ARBA00022989"/>
    </source>
</evidence>
<dbReference type="Proteomes" id="UP000701853">
    <property type="component" value="Chromosome 11"/>
</dbReference>
<keyword evidence="10" id="KW-0333">Golgi apparatus</keyword>
<evidence type="ECO:0000256" key="8">
    <source>
        <dbReference type="ARBA" id="ARBA00022968"/>
    </source>
</evidence>
<protein>
    <recommendedName>
        <fullName evidence="16">Hexosyltransferase</fullName>
    </recommendedName>
</protein>
<dbReference type="GO" id="GO:0016758">
    <property type="term" value="F:hexosyltransferase activity"/>
    <property type="evidence" value="ECO:0007669"/>
    <property type="project" value="InterPro"/>
</dbReference>
<organism evidence="14 15">
    <name type="scientific">Gossypium anomalum</name>
    <dbReference type="NCBI Taxonomy" id="47600"/>
    <lineage>
        <taxon>Eukaryota</taxon>
        <taxon>Viridiplantae</taxon>
        <taxon>Streptophyta</taxon>
        <taxon>Embryophyta</taxon>
        <taxon>Tracheophyta</taxon>
        <taxon>Spermatophyta</taxon>
        <taxon>Magnoliopsida</taxon>
        <taxon>eudicotyledons</taxon>
        <taxon>Gunneridae</taxon>
        <taxon>Pentapetalae</taxon>
        <taxon>rosids</taxon>
        <taxon>malvids</taxon>
        <taxon>Malvales</taxon>
        <taxon>Malvaceae</taxon>
        <taxon>Malvoideae</taxon>
        <taxon>Gossypium</taxon>
    </lineage>
</organism>
<evidence type="ECO:0000256" key="6">
    <source>
        <dbReference type="ARBA" id="ARBA00022679"/>
    </source>
</evidence>
<comment type="subcellular location">
    <subcellularLocation>
        <location evidence="2">Golgi apparatus membrane</location>
        <topology evidence="2">Single-pass type II membrane protein</topology>
    </subcellularLocation>
</comment>
<keyword evidence="12" id="KW-0464">Manganese</keyword>
<dbReference type="GO" id="GO:0000139">
    <property type="term" value="C:Golgi membrane"/>
    <property type="evidence" value="ECO:0007669"/>
    <property type="project" value="UniProtKB-SubCell"/>
</dbReference>
<evidence type="ECO:0000256" key="5">
    <source>
        <dbReference type="ARBA" id="ARBA00022676"/>
    </source>
</evidence>